<dbReference type="GO" id="GO:0003824">
    <property type="term" value="F:catalytic activity"/>
    <property type="evidence" value="ECO:0007669"/>
    <property type="project" value="UniProtKB-ARBA"/>
</dbReference>
<proteinExistence type="predicted"/>
<dbReference type="Proteomes" id="UP000321424">
    <property type="component" value="Unassembled WGS sequence"/>
</dbReference>
<evidence type="ECO:0000259" key="1">
    <source>
        <dbReference type="Pfam" id="PF12697"/>
    </source>
</evidence>
<organism evidence="2 3">
    <name type="scientific">Nocardia ninae NBRC 108245</name>
    <dbReference type="NCBI Taxonomy" id="1210091"/>
    <lineage>
        <taxon>Bacteria</taxon>
        <taxon>Bacillati</taxon>
        <taxon>Actinomycetota</taxon>
        <taxon>Actinomycetes</taxon>
        <taxon>Mycobacteriales</taxon>
        <taxon>Nocardiaceae</taxon>
        <taxon>Nocardia</taxon>
    </lineage>
</organism>
<dbReference type="RefSeq" id="WP_186818758.1">
    <property type="nucleotide sequence ID" value="NZ_BJXA01000066.1"/>
</dbReference>
<dbReference type="GO" id="GO:0016020">
    <property type="term" value="C:membrane"/>
    <property type="evidence" value="ECO:0007669"/>
    <property type="project" value="TreeGrafter"/>
</dbReference>
<reference evidence="2 3" key="1">
    <citation type="submission" date="2019-07" db="EMBL/GenBank/DDBJ databases">
        <title>Whole genome shotgun sequence of Nocardia ninae NBRC 108245.</title>
        <authorList>
            <person name="Hosoyama A."/>
            <person name="Uohara A."/>
            <person name="Ohji S."/>
            <person name="Ichikawa N."/>
        </authorList>
    </citation>
    <scope>NUCLEOTIDE SEQUENCE [LARGE SCALE GENOMIC DNA]</scope>
    <source>
        <strain evidence="2 3">NBRC 108245</strain>
    </source>
</reference>
<dbReference type="EMBL" id="BJXA01000066">
    <property type="protein sequence ID" value="GEM42250.1"/>
    <property type="molecule type" value="Genomic_DNA"/>
</dbReference>
<evidence type="ECO:0000313" key="3">
    <source>
        <dbReference type="Proteomes" id="UP000321424"/>
    </source>
</evidence>
<keyword evidence="3" id="KW-1185">Reference proteome</keyword>
<protein>
    <recommendedName>
        <fullName evidence="1">AB hydrolase-1 domain-containing protein</fullName>
    </recommendedName>
</protein>
<accession>A0A511MNR8</accession>
<dbReference type="PANTHER" id="PTHR43798">
    <property type="entry name" value="MONOACYLGLYCEROL LIPASE"/>
    <property type="match status" value="1"/>
</dbReference>
<dbReference type="AlphaFoldDB" id="A0A511MNR8"/>
<dbReference type="Gene3D" id="3.40.50.1820">
    <property type="entry name" value="alpha/beta hydrolase"/>
    <property type="match status" value="1"/>
</dbReference>
<dbReference type="Pfam" id="PF12697">
    <property type="entry name" value="Abhydrolase_6"/>
    <property type="match status" value="1"/>
</dbReference>
<evidence type="ECO:0000313" key="2">
    <source>
        <dbReference type="EMBL" id="GEM42250.1"/>
    </source>
</evidence>
<dbReference type="PANTHER" id="PTHR43798:SF33">
    <property type="entry name" value="HYDROLASE, PUTATIVE (AFU_ORTHOLOGUE AFUA_2G14860)-RELATED"/>
    <property type="match status" value="1"/>
</dbReference>
<dbReference type="InterPro" id="IPR000073">
    <property type="entry name" value="AB_hydrolase_1"/>
</dbReference>
<feature type="domain" description="AB hydrolase-1" evidence="1">
    <location>
        <begin position="56"/>
        <end position="278"/>
    </location>
</feature>
<dbReference type="InterPro" id="IPR050266">
    <property type="entry name" value="AB_hydrolase_sf"/>
</dbReference>
<gene>
    <name evidence="2" type="ORF">NN4_67690</name>
</gene>
<dbReference type="InterPro" id="IPR029058">
    <property type="entry name" value="AB_hydrolase_fold"/>
</dbReference>
<comment type="caution">
    <text evidence="2">The sequence shown here is derived from an EMBL/GenBank/DDBJ whole genome shotgun (WGS) entry which is preliminary data.</text>
</comment>
<name>A0A511MNR8_9NOCA</name>
<sequence>MPKIGRFTSDEAQATYLRSYDAMAARWPVSSTELDIETSFGTTRVRRSGAGEGVPLLLLPGMSGNSLVWGPFIEDLARHRIVYTTDVMGWAGRCVQTTPMRDETDIARWAGEVIAGLGADRVHLAGYSLGAWLAAVIAAEHSDRLASLSLLEPTPAIFGRPPWRVLRKFIAAGFRPTREKMQKLNDWLQPRIQFTEEEWGMILAGVKFRMALPWPRPLTDDRLAAITAPVLALYGAESVIHDPEVAAGNVRRHFPAADIETYPGVGHDMLWAIPDRVISRFLDFAGKHDSVQV</sequence>
<dbReference type="SUPFAM" id="SSF53474">
    <property type="entry name" value="alpha/beta-Hydrolases"/>
    <property type="match status" value="1"/>
</dbReference>